<dbReference type="InParanoid" id="A0A7N2N0T1"/>
<dbReference type="PANTHER" id="PTHR45934:SF20">
    <property type="entry name" value="MONOOXYGENASE 2-RELATED"/>
    <property type="match status" value="1"/>
</dbReference>
<keyword evidence="2" id="KW-0503">Monooxygenase</keyword>
<proteinExistence type="inferred from homology"/>
<dbReference type="Pfam" id="PF01494">
    <property type="entry name" value="FAD_binding_3"/>
    <property type="match status" value="2"/>
</dbReference>
<dbReference type="Gramene" id="QL11p051191:mrna">
    <property type="protein sequence ID" value="QL11p051191:mrna"/>
    <property type="gene ID" value="QL11p051191"/>
</dbReference>
<evidence type="ECO:0000256" key="3">
    <source>
        <dbReference type="ARBA" id="ARBA00024018"/>
    </source>
</evidence>
<dbReference type="InterPro" id="IPR036188">
    <property type="entry name" value="FAD/NAD-bd_sf"/>
</dbReference>
<reference evidence="6" key="2">
    <citation type="submission" date="2021-01" db="UniProtKB">
        <authorList>
            <consortium name="EnsemblPlants"/>
        </authorList>
    </citation>
    <scope>IDENTIFICATION</scope>
</reference>
<dbReference type="EnsemblPlants" id="QL11p051191:mrna">
    <property type="protein sequence ID" value="QL11p051191:mrna"/>
    <property type="gene ID" value="QL11p051191"/>
</dbReference>
<evidence type="ECO:0000313" key="6">
    <source>
        <dbReference type="EnsemblPlants" id="QL11p051191:mrna"/>
    </source>
</evidence>
<protein>
    <recommendedName>
        <fullName evidence="5">FAD-binding domain-containing protein</fullName>
    </recommendedName>
</protein>
<evidence type="ECO:0000256" key="2">
    <source>
        <dbReference type="ARBA" id="ARBA00023033"/>
    </source>
</evidence>
<dbReference type="GO" id="GO:0071949">
    <property type="term" value="F:FAD binding"/>
    <property type="evidence" value="ECO:0007669"/>
    <property type="project" value="InterPro"/>
</dbReference>
<dbReference type="Proteomes" id="UP000594261">
    <property type="component" value="Chromosome 11"/>
</dbReference>
<comment type="similarity">
    <text evidence="3">Belongs to the 3-hydroxybenzoate 6-hydroxylase family.</text>
</comment>
<keyword evidence="7" id="KW-1185">Reference proteome</keyword>
<dbReference type="GO" id="GO:0004497">
    <property type="term" value="F:monooxygenase activity"/>
    <property type="evidence" value="ECO:0007669"/>
    <property type="project" value="UniProtKB-KW"/>
</dbReference>
<dbReference type="PANTHER" id="PTHR45934">
    <property type="entry name" value="FAD/NAD(P)-BINDING OXIDOREDUCTASE FAMILY PROTEIN"/>
    <property type="match status" value="1"/>
</dbReference>
<evidence type="ECO:0000259" key="5">
    <source>
        <dbReference type="Pfam" id="PF01494"/>
    </source>
</evidence>
<evidence type="ECO:0000313" key="7">
    <source>
        <dbReference type="Proteomes" id="UP000594261"/>
    </source>
</evidence>
<feature type="domain" description="FAD-binding" evidence="5">
    <location>
        <begin position="6"/>
        <end position="324"/>
    </location>
</feature>
<dbReference type="AlphaFoldDB" id="A0A7N2N0T1"/>
<dbReference type="PRINTS" id="PR00420">
    <property type="entry name" value="RNGMNOXGNASE"/>
</dbReference>
<dbReference type="OMA" id="GITHKSC"/>
<evidence type="ECO:0000256" key="4">
    <source>
        <dbReference type="SAM" id="MobiDB-lite"/>
    </source>
</evidence>
<feature type="domain" description="FAD-binding" evidence="5">
    <location>
        <begin position="616"/>
        <end position="665"/>
    </location>
</feature>
<keyword evidence="1" id="KW-0560">Oxidoreductase</keyword>
<accession>A0A7N2N0T1</accession>
<organism evidence="6 7">
    <name type="scientific">Quercus lobata</name>
    <name type="common">Valley oak</name>
    <dbReference type="NCBI Taxonomy" id="97700"/>
    <lineage>
        <taxon>Eukaryota</taxon>
        <taxon>Viridiplantae</taxon>
        <taxon>Streptophyta</taxon>
        <taxon>Embryophyta</taxon>
        <taxon>Tracheophyta</taxon>
        <taxon>Spermatophyta</taxon>
        <taxon>Magnoliopsida</taxon>
        <taxon>eudicotyledons</taxon>
        <taxon>Gunneridae</taxon>
        <taxon>Pentapetalae</taxon>
        <taxon>rosids</taxon>
        <taxon>fabids</taxon>
        <taxon>Fagales</taxon>
        <taxon>Fagaceae</taxon>
        <taxon>Quercus</taxon>
    </lineage>
</organism>
<sequence>MEEVQDIVIVGAGIAGLTTSLGLHKLGIRSLVLESSGSLRITGFALAIWTNGWKALDAVGIGDSLRQQHKQIYWNLSTSTISGVQTAAMSFDAKGKHGDHEFHCVNRKLLLEALAKELPSGTIRFSSKVVSIEISGFHKLVHLADGTILKTKVLIGCDGVNSVVAKWLGFKAPTFTGRASIRGCVNFKSNHGFEPKFFQFFGKGFRSGFLPYNDTGVYWFLGTSEDKVREDDPIKMKQFVLSKLGNVYVPDEIKAIVENTELDSIISSLLRYRHPWELLWGNINKDNVCVAGDALHPMTPHLGQGGCAALEDGVVLARCLAGALLKEQCEETKGKGDREREEYKRIEVGLKKYAKERRWRSIELISTAYFIGFVQQDIGQGGCAALEDSVVLARCLAKALSEKTSKESKEKDEREMDEYKMIEMGFKKLGIRSLVLESSSSLRVTGFALAILTNGWKALDAVGIGDSLRQQHKQIYLNLSTSTISGVQTAAMSFDAEGKHGDCEFRCVNRMLLLEALSKELPSGTIRFSSKVVSIEISGFYKLVHLADGIILKTKVNSPKYKEREDDPIKMKQFVLSKLGNEYVPDEIKAIVENTELDSIISSPLRYRHPWELLWGNINKDNVCVVGDALHPMTPHLGQGGCAALEDSVVLARCLAGALLKEQSEETKGKGDREREEYKRIEMGLKKYAKERRWRSIDLISTAYFIGFINQAGYALYPMIPDIGQGGCAALEDSVVLASQDQVADGAEDSDSKDNGEDSVPPIEMTSSTFNIVIAVFTRYGIMRGIEHDFIIYEYFKVEAGEGEREWERGSEYRIGAIECRAYGGDARDD</sequence>
<dbReference type="Gene3D" id="3.50.50.60">
    <property type="entry name" value="FAD/NAD(P)-binding domain"/>
    <property type="match status" value="3"/>
</dbReference>
<evidence type="ECO:0000256" key="1">
    <source>
        <dbReference type="ARBA" id="ARBA00023002"/>
    </source>
</evidence>
<dbReference type="InterPro" id="IPR044560">
    <property type="entry name" value="MOase"/>
</dbReference>
<reference evidence="6 7" key="1">
    <citation type="journal article" date="2016" name="G3 (Bethesda)">
        <title>First Draft Assembly and Annotation of the Genome of a California Endemic Oak Quercus lobata Nee (Fagaceae).</title>
        <authorList>
            <person name="Sork V.L."/>
            <person name="Fitz-Gibbon S.T."/>
            <person name="Puiu D."/>
            <person name="Crepeau M."/>
            <person name="Gugger P.F."/>
            <person name="Sherman R."/>
            <person name="Stevens K."/>
            <person name="Langley C.H."/>
            <person name="Pellegrini M."/>
            <person name="Salzberg S.L."/>
        </authorList>
    </citation>
    <scope>NUCLEOTIDE SEQUENCE [LARGE SCALE GENOMIC DNA]</scope>
    <source>
        <strain evidence="6 7">cv. SW786</strain>
    </source>
</reference>
<dbReference type="EMBL" id="LRBV02000011">
    <property type="status" value="NOT_ANNOTATED_CDS"/>
    <property type="molecule type" value="Genomic_DNA"/>
</dbReference>
<name>A0A7N2N0T1_QUELO</name>
<dbReference type="SUPFAM" id="SSF51905">
    <property type="entry name" value="FAD/NAD(P)-binding domain"/>
    <property type="match status" value="2"/>
</dbReference>
<dbReference type="InterPro" id="IPR002938">
    <property type="entry name" value="FAD-bd"/>
</dbReference>
<feature type="region of interest" description="Disordered" evidence="4">
    <location>
        <begin position="742"/>
        <end position="763"/>
    </location>
</feature>